<sequence>MELMMTWVIVYSAKTVMYVRSQIWSGWFKNRYSSNIPTGNGTNTMNHIGAPKVSVSAPNETTEKPMTIDCQIAISFVINLLPKK</sequence>
<gene>
    <name evidence="1" type="ORF">SAMN04487943_103209</name>
</gene>
<name>A0A1I4JW16_9BACI</name>
<organism evidence="1 2">
    <name type="scientific">Gracilibacillus orientalis</name>
    <dbReference type="NCBI Taxonomy" id="334253"/>
    <lineage>
        <taxon>Bacteria</taxon>
        <taxon>Bacillati</taxon>
        <taxon>Bacillota</taxon>
        <taxon>Bacilli</taxon>
        <taxon>Bacillales</taxon>
        <taxon>Bacillaceae</taxon>
        <taxon>Gracilibacillus</taxon>
    </lineage>
</organism>
<proteinExistence type="predicted"/>
<accession>A0A1I4JW16</accession>
<evidence type="ECO:0000313" key="2">
    <source>
        <dbReference type="Proteomes" id="UP000198565"/>
    </source>
</evidence>
<dbReference type="RefSeq" id="WP_175495356.1">
    <property type="nucleotide sequence ID" value="NZ_FOTR01000003.1"/>
</dbReference>
<reference evidence="2" key="1">
    <citation type="submission" date="2016-10" db="EMBL/GenBank/DDBJ databases">
        <authorList>
            <person name="Varghese N."/>
            <person name="Submissions S."/>
        </authorList>
    </citation>
    <scope>NUCLEOTIDE SEQUENCE [LARGE SCALE GENOMIC DNA]</scope>
    <source>
        <strain evidence="2">CGMCC 1.4250</strain>
    </source>
</reference>
<dbReference type="Proteomes" id="UP000198565">
    <property type="component" value="Unassembled WGS sequence"/>
</dbReference>
<dbReference type="EMBL" id="FOTR01000003">
    <property type="protein sequence ID" value="SFL70769.1"/>
    <property type="molecule type" value="Genomic_DNA"/>
</dbReference>
<keyword evidence="2" id="KW-1185">Reference proteome</keyword>
<protein>
    <submittedName>
        <fullName evidence="1">Uncharacterized protein</fullName>
    </submittedName>
</protein>
<dbReference type="AlphaFoldDB" id="A0A1I4JW16"/>
<evidence type="ECO:0000313" key="1">
    <source>
        <dbReference type="EMBL" id="SFL70769.1"/>
    </source>
</evidence>